<evidence type="ECO:0000313" key="10">
    <source>
        <dbReference type="Proteomes" id="UP000727993"/>
    </source>
</evidence>
<dbReference type="AlphaFoldDB" id="A0A936NAB5"/>
<evidence type="ECO:0000256" key="1">
    <source>
        <dbReference type="ARBA" id="ARBA00001946"/>
    </source>
</evidence>
<reference evidence="9 10" key="1">
    <citation type="submission" date="2020-10" db="EMBL/GenBank/DDBJ databases">
        <title>Connecting structure to function with the recovery of over 1000 high-quality activated sludge metagenome-assembled genomes encoding full-length rRNA genes using long-read sequencing.</title>
        <authorList>
            <person name="Singleton C.M."/>
            <person name="Petriglieri F."/>
            <person name="Kristensen J.M."/>
            <person name="Kirkegaard R.H."/>
            <person name="Michaelsen T.Y."/>
            <person name="Andersen M.H."/>
            <person name="Karst S.M."/>
            <person name="Dueholm M.S."/>
            <person name="Nielsen P.H."/>
            <person name="Albertsen M."/>
        </authorList>
    </citation>
    <scope>NUCLEOTIDE SEQUENCE [LARGE SCALE GENOMIC DNA]</scope>
    <source>
        <strain evidence="9">Lyne_18-Q3-R50-59_MAXAC.006</strain>
    </source>
</reference>
<evidence type="ECO:0000256" key="5">
    <source>
        <dbReference type="ARBA" id="ARBA00022801"/>
    </source>
</evidence>
<dbReference type="GO" id="GO:0004518">
    <property type="term" value="F:nuclease activity"/>
    <property type="evidence" value="ECO:0007669"/>
    <property type="project" value="UniProtKB-KW"/>
</dbReference>
<dbReference type="InterPro" id="IPR002716">
    <property type="entry name" value="PIN_dom"/>
</dbReference>
<comment type="caution">
    <text evidence="9">The sequence shown here is derived from an EMBL/GenBank/DDBJ whole genome shotgun (WGS) entry which is preliminary data.</text>
</comment>
<dbReference type="Proteomes" id="UP000727993">
    <property type="component" value="Unassembled WGS sequence"/>
</dbReference>
<evidence type="ECO:0000256" key="2">
    <source>
        <dbReference type="ARBA" id="ARBA00022649"/>
    </source>
</evidence>
<dbReference type="SUPFAM" id="SSF88723">
    <property type="entry name" value="PIN domain-like"/>
    <property type="match status" value="1"/>
</dbReference>
<feature type="domain" description="PIN" evidence="8">
    <location>
        <begin position="5"/>
        <end position="112"/>
    </location>
</feature>
<organism evidence="9 10">
    <name type="scientific">Candidatus Neomicrothrix subdominans</name>
    <dbReference type="NCBI Taxonomy" id="2954438"/>
    <lineage>
        <taxon>Bacteria</taxon>
        <taxon>Bacillati</taxon>
        <taxon>Actinomycetota</taxon>
        <taxon>Acidimicrobiia</taxon>
        <taxon>Acidimicrobiales</taxon>
        <taxon>Microthrixaceae</taxon>
        <taxon>Candidatus Neomicrothrix</taxon>
    </lineage>
</organism>
<dbReference type="InterPro" id="IPR029060">
    <property type="entry name" value="PIN-like_dom_sf"/>
</dbReference>
<gene>
    <name evidence="9" type="ORF">IPN02_06905</name>
</gene>
<dbReference type="Gene3D" id="3.40.50.1010">
    <property type="entry name" value="5'-nuclease"/>
    <property type="match status" value="1"/>
</dbReference>
<keyword evidence="4" id="KW-0479">Metal-binding</keyword>
<protein>
    <submittedName>
        <fullName evidence="9">PIN domain-containing protein</fullName>
    </submittedName>
</protein>
<keyword evidence="6" id="KW-0460">Magnesium</keyword>
<dbReference type="PANTHER" id="PTHR33653:SF1">
    <property type="entry name" value="RIBONUCLEASE VAPC2"/>
    <property type="match status" value="1"/>
</dbReference>
<keyword evidence="3" id="KW-0540">Nuclease</keyword>
<dbReference type="GO" id="GO:0046872">
    <property type="term" value="F:metal ion binding"/>
    <property type="evidence" value="ECO:0007669"/>
    <property type="project" value="UniProtKB-KW"/>
</dbReference>
<keyword evidence="5" id="KW-0378">Hydrolase</keyword>
<evidence type="ECO:0000256" key="3">
    <source>
        <dbReference type="ARBA" id="ARBA00022722"/>
    </source>
</evidence>
<evidence type="ECO:0000259" key="8">
    <source>
        <dbReference type="Pfam" id="PF01850"/>
    </source>
</evidence>
<evidence type="ECO:0000313" key="9">
    <source>
        <dbReference type="EMBL" id="MBK9296567.1"/>
    </source>
</evidence>
<dbReference type="EMBL" id="JADJZA010000003">
    <property type="protein sequence ID" value="MBK9296567.1"/>
    <property type="molecule type" value="Genomic_DNA"/>
</dbReference>
<evidence type="ECO:0000256" key="4">
    <source>
        <dbReference type="ARBA" id="ARBA00022723"/>
    </source>
</evidence>
<sequence>MARLLLDSTVLIDALRGRPAADRVAGLRRLGTQPWVCAISVEEIWRGLHPDEETHAVRLFRGLRLAPLGVPEGRLAGTWRRDFAAAGTTLHQADCLIAAAAVGISASLATANVQDFPMSEVRVEAW</sequence>
<comment type="similarity">
    <text evidence="7">Belongs to the PINc/VapC protein family.</text>
</comment>
<keyword evidence="2" id="KW-1277">Toxin-antitoxin system</keyword>
<accession>A0A936NAB5</accession>
<dbReference type="Pfam" id="PF01850">
    <property type="entry name" value="PIN"/>
    <property type="match status" value="1"/>
</dbReference>
<name>A0A936NAB5_9ACTN</name>
<comment type="cofactor">
    <cofactor evidence="1">
        <name>Mg(2+)</name>
        <dbReference type="ChEBI" id="CHEBI:18420"/>
    </cofactor>
</comment>
<evidence type="ECO:0000256" key="6">
    <source>
        <dbReference type="ARBA" id="ARBA00022842"/>
    </source>
</evidence>
<dbReference type="InterPro" id="IPR050556">
    <property type="entry name" value="Type_II_TA_system_RNase"/>
</dbReference>
<dbReference type="GO" id="GO:0016787">
    <property type="term" value="F:hydrolase activity"/>
    <property type="evidence" value="ECO:0007669"/>
    <property type="project" value="UniProtKB-KW"/>
</dbReference>
<evidence type="ECO:0000256" key="7">
    <source>
        <dbReference type="ARBA" id="ARBA00038093"/>
    </source>
</evidence>
<dbReference type="PANTHER" id="PTHR33653">
    <property type="entry name" value="RIBONUCLEASE VAPC2"/>
    <property type="match status" value="1"/>
</dbReference>
<proteinExistence type="inferred from homology"/>